<sequence length="527" mass="58525">MFRFIACGLVVAVVGCGTSQPAPKVAAKKPAARQADIEEQLKSALYQLQPENLNIDSRLDDAVSVLNHWWSAVQAADLEPTGLTPPPIPADRLPEGWLSRLERDTYDLEDGAHVRAAYLARNVANRLADQTEDELERVVRVFEWVCRNVTLAADDDPLPPMTFYELLIVGRGRAADRAWVFGEILKQLKIDAVVLQAREGQAAVGPPIVGVILGDAVYLFDPQLGLPIPRGDEPPSPHIRRPATLREIREHPHWLKALSLRTDQPYEPTGEQLTAAAVQVITSPTSWTRRMWNLEQLLPSEALCSLYDPPAALGDAPGLFTRVAAADPHWTADALQVWTYPLQRQAEFAAVHPQANPQVFRLLQATLLPFEVPFEPKLDEKKEKVVQIAQTKQQLKTRTLQLQGRYAPAIAGFVGIRQVALSPPPDPSWNPLYQRAAEDAFYWTCVAKYEQGEYESAVATLGDYLKRHTRGGRWVGPAWQLLAECQRELGQLPQAIQALKAATGDEAYRNTNALLARRWSEASASTP</sequence>
<accession>A0A7C4QQI2</accession>
<comment type="caution">
    <text evidence="1">The sequence shown here is derived from an EMBL/GenBank/DDBJ whole genome shotgun (WGS) entry which is preliminary data.</text>
</comment>
<evidence type="ECO:0008006" key="2">
    <source>
        <dbReference type="Google" id="ProtNLM"/>
    </source>
</evidence>
<dbReference type="AlphaFoldDB" id="A0A7C4QQI2"/>
<dbReference type="Gene3D" id="1.25.40.10">
    <property type="entry name" value="Tetratricopeptide repeat domain"/>
    <property type="match status" value="1"/>
</dbReference>
<dbReference type="InterPro" id="IPR038765">
    <property type="entry name" value="Papain-like_cys_pep_sf"/>
</dbReference>
<dbReference type="SUPFAM" id="SSF48452">
    <property type="entry name" value="TPR-like"/>
    <property type="match status" value="1"/>
</dbReference>
<protein>
    <recommendedName>
        <fullName evidence="2">Tetratricopeptide repeat protein</fullName>
    </recommendedName>
</protein>
<proteinExistence type="predicted"/>
<gene>
    <name evidence="1" type="ORF">ENS64_06645</name>
</gene>
<organism evidence="1">
    <name type="scientific">Schlesneria paludicola</name>
    <dbReference type="NCBI Taxonomy" id="360056"/>
    <lineage>
        <taxon>Bacteria</taxon>
        <taxon>Pseudomonadati</taxon>
        <taxon>Planctomycetota</taxon>
        <taxon>Planctomycetia</taxon>
        <taxon>Planctomycetales</taxon>
        <taxon>Planctomycetaceae</taxon>
        <taxon>Schlesneria</taxon>
    </lineage>
</organism>
<name>A0A7C4QQI2_9PLAN</name>
<dbReference type="SUPFAM" id="SSF54001">
    <property type="entry name" value="Cysteine proteinases"/>
    <property type="match status" value="1"/>
</dbReference>
<dbReference type="PROSITE" id="PS51257">
    <property type="entry name" value="PROKAR_LIPOPROTEIN"/>
    <property type="match status" value="1"/>
</dbReference>
<evidence type="ECO:0000313" key="1">
    <source>
        <dbReference type="EMBL" id="HGT38928.1"/>
    </source>
</evidence>
<dbReference type="EMBL" id="DSVQ01000012">
    <property type="protein sequence ID" value="HGT38928.1"/>
    <property type="molecule type" value="Genomic_DNA"/>
</dbReference>
<reference evidence="1" key="1">
    <citation type="journal article" date="2020" name="mSystems">
        <title>Genome- and Community-Level Interaction Insights into Carbon Utilization and Element Cycling Functions of Hydrothermarchaeota in Hydrothermal Sediment.</title>
        <authorList>
            <person name="Zhou Z."/>
            <person name="Liu Y."/>
            <person name="Xu W."/>
            <person name="Pan J."/>
            <person name="Luo Z.H."/>
            <person name="Li M."/>
        </authorList>
    </citation>
    <scope>NUCLEOTIDE SEQUENCE [LARGE SCALE GENOMIC DNA]</scope>
    <source>
        <strain evidence="1">SpSt-508</strain>
    </source>
</reference>
<dbReference type="InterPro" id="IPR011990">
    <property type="entry name" value="TPR-like_helical_dom_sf"/>
</dbReference>